<accession>A0ABX5P9S0</accession>
<sequence length="104" mass="11928">MTTRAIFKLRDKFIKGCQKQLQLIGQKDARRWTFPYGDEIAIQLRFGVYPIGDVLPCEDEEDVEDELTAAIIYAKQGMYDELLLEASRKLSASAKQREKEPTGE</sequence>
<reference evidence="1 2" key="1">
    <citation type="submission" date="2017-06" db="EMBL/GenBank/DDBJ databases">
        <title>A draft genome sequence of Komagataeibacter nataicola LMG 1536.</title>
        <authorList>
            <person name="Skraban J."/>
            <person name="Cleenwerck I."/>
            <person name="Vandamme P."/>
            <person name="Trcek J."/>
        </authorList>
    </citation>
    <scope>NUCLEOTIDE SEQUENCE [LARGE SCALE GENOMIC DNA]</scope>
    <source>
        <strain evidence="1 2">LMG 1536</strain>
    </source>
</reference>
<organism evidence="1 2">
    <name type="scientific">Komagataeibacter nataicola</name>
    <dbReference type="NCBI Taxonomy" id="265960"/>
    <lineage>
        <taxon>Bacteria</taxon>
        <taxon>Pseudomonadati</taxon>
        <taxon>Pseudomonadota</taxon>
        <taxon>Alphaproteobacteria</taxon>
        <taxon>Acetobacterales</taxon>
        <taxon>Acetobacteraceae</taxon>
        <taxon>Komagataeibacter</taxon>
    </lineage>
</organism>
<evidence type="ECO:0000313" key="2">
    <source>
        <dbReference type="Proteomes" id="UP000247512"/>
    </source>
</evidence>
<comment type="caution">
    <text evidence="1">The sequence shown here is derived from an EMBL/GenBank/DDBJ whole genome shotgun (WGS) entry which is preliminary data.</text>
</comment>
<keyword evidence="2" id="KW-1185">Reference proteome</keyword>
<dbReference type="Proteomes" id="UP000247512">
    <property type="component" value="Unassembled WGS sequence"/>
</dbReference>
<name>A0ABX5P9S0_9PROT</name>
<evidence type="ECO:0000313" key="1">
    <source>
        <dbReference type="EMBL" id="PYD65223.1"/>
    </source>
</evidence>
<dbReference type="EMBL" id="NIRT01000037">
    <property type="protein sequence ID" value="PYD65223.1"/>
    <property type="molecule type" value="Genomic_DNA"/>
</dbReference>
<gene>
    <name evidence="1" type="ORF">CDI09_14625</name>
</gene>
<dbReference type="RefSeq" id="WP_110571378.1">
    <property type="nucleotide sequence ID" value="NZ_CP134884.1"/>
</dbReference>
<protein>
    <submittedName>
        <fullName evidence="1">Uncharacterized protein</fullName>
    </submittedName>
</protein>
<proteinExistence type="predicted"/>